<evidence type="ECO:0000259" key="1">
    <source>
        <dbReference type="PROSITE" id="PS51186"/>
    </source>
</evidence>
<dbReference type="InterPro" id="IPR016181">
    <property type="entry name" value="Acyl_CoA_acyltransferase"/>
</dbReference>
<dbReference type="SUPFAM" id="SSF55729">
    <property type="entry name" value="Acyl-CoA N-acyltransferases (Nat)"/>
    <property type="match status" value="1"/>
</dbReference>
<dbReference type="GO" id="GO:0016747">
    <property type="term" value="F:acyltransferase activity, transferring groups other than amino-acyl groups"/>
    <property type="evidence" value="ECO:0007669"/>
    <property type="project" value="InterPro"/>
</dbReference>
<dbReference type="Proteomes" id="UP000679284">
    <property type="component" value="Chromosome"/>
</dbReference>
<name>A0A8J8MSF5_9RHOB</name>
<dbReference type="PROSITE" id="PS51186">
    <property type="entry name" value="GNAT"/>
    <property type="match status" value="1"/>
</dbReference>
<reference evidence="2" key="1">
    <citation type="submission" date="2020-01" db="EMBL/GenBank/DDBJ databases">
        <authorList>
            <person name="Yang Y."/>
            <person name="Kwon Y.M."/>
        </authorList>
    </citation>
    <scope>NUCLEOTIDE SEQUENCE</scope>
    <source>
        <strain evidence="2">PG104</strain>
    </source>
</reference>
<dbReference type="AlphaFoldDB" id="A0A8J8MSF5"/>
<protein>
    <submittedName>
        <fullName evidence="2">GNAT family N-acetyltransferase</fullName>
    </submittedName>
</protein>
<feature type="domain" description="N-acetyltransferase" evidence="1">
    <location>
        <begin position="1"/>
        <end position="132"/>
    </location>
</feature>
<dbReference type="Gene3D" id="3.40.630.30">
    <property type="match status" value="1"/>
</dbReference>
<organism evidence="2 3">
    <name type="scientific">Falsirhodobacter algicola</name>
    <dbReference type="NCBI Taxonomy" id="2692330"/>
    <lineage>
        <taxon>Bacteria</taxon>
        <taxon>Pseudomonadati</taxon>
        <taxon>Pseudomonadota</taxon>
        <taxon>Alphaproteobacteria</taxon>
        <taxon>Rhodobacterales</taxon>
        <taxon>Paracoccaceae</taxon>
        <taxon>Falsirhodobacter</taxon>
    </lineage>
</organism>
<accession>A0A8J8MSF5</accession>
<dbReference type="CDD" id="cd04301">
    <property type="entry name" value="NAT_SF"/>
    <property type="match status" value="1"/>
</dbReference>
<dbReference type="RefSeq" id="WP_211784864.1">
    <property type="nucleotide sequence ID" value="NZ_CP047289.1"/>
</dbReference>
<keyword evidence="3" id="KW-1185">Reference proteome</keyword>
<gene>
    <name evidence="2" type="ORF">GR316_04630</name>
</gene>
<proteinExistence type="predicted"/>
<dbReference type="Pfam" id="PF00583">
    <property type="entry name" value="Acetyltransf_1"/>
    <property type="match status" value="1"/>
</dbReference>
<sequence length="159" mass="16765">MKIRREVSEDIADVRALLTDAFGRTAEADLADALRPEAALSLVAEADGEVTGHLMLSPLDAPFRACALAPVAVAPLWQGRGIGTALIRAAMDMADCDAIFVLGDPEFYGQLGFRADLAAGYACAYAGPHLMIHARHEVPATGRILYPQAFSAAGSSDPR</sequence>
<evidence type="ECO:0000313" key="3">
    <source>
        <dbReference type="Proteomes" id="UP000679284"/>
    </source>
</evidence>
<dbReference type="InterPro" id="IPR000182">
    <property type="entry name" value="GNAT_dom"/>
</dbReference>
<dbReference type="EMBL" id="CP047289">
    <property type="protein sequence ID" value="QUS35617.1"/>
    <property type="molecule type" value="Genomic_DNA"/>
</dbReference>
<evidence type="ECO:0000313" key="2">
    <source>
        <dbReference type="EMBL" id="QUS35617.1"/>
    </source>
</evidence>
<dbReference type="KEGG" id="fap:GR316_04630"/>